<proteinExistence type="predicted"/>
<feature type="transmembrane region" description="Helical" evidence="1">
    <location>
        <begin position="34"/>
        <end position="53"/>
    </location>
</feature>
<gene>
    <name evidence="3" type="ORF">O0554_02825</name>
</gene>
<feature type="domain" description="VanZ-like" evidence="2">
    <location>
        <begin position="37"/>
        <end position="161"/>
    </location>
</feature>
<feature type="transmembrane region" description="Helical" evidence="1">
    <location>
        <begin position="152"/>
        <end position="169"/>
    </location>
</feature>
<dbReference type="InterPro" id="IPR053150">
    <property type="entry name" value="Teicoplanin_resist-assoc"/>
</dbReference>
<feature type="transmembrane region" description="Helical" evidence="1">
    <location>
        <begin position="6"/>
        <end position="22"/>
    </location>
</feature>
<dbReference type="InterPro" id="IPR006976">
    <property type="entry name" value="VanZ-like"/>
</dbReference>
<keyword evidence="1" id="KW-1133">Transmembrane helix</keyword>
<dbReference type="AlphaFoldDB" id="A0AAP3DEU6"/>
<dbReference type="Proteomes" id="UP001077662">
    <property type="component" value="Unassembled WGS sequence"/>
</dbReference>
<dbReference type="Pfam" id="PF04892">
    <property type="entry name" value="VanZ"/>
    <property type="match status" value="1"/>
</dbReference>
<keyword evidence="1" id="KW-0472">Membrane</keyword>
<evidence type="ECO:0000259" key="2">
    <source>
        <dbReference type="Pfam" id="PF04892"/>
    </source>
</evidence>
<keyword evidence="1" id="KW-0812">Transmembrane</keyword>
<feature type="transmembrane region" description="Helical" evidence="1">
    <location>
        <begin position="85"/>
        <end position="102"/>
    </location>
</feature>
<evidence type="ECO:0000313" key="3">
    <source>
        <dbReference type="EMBL" id="MCZ0805855.1"/>
    </source>
</evidence>
<dbReference type="PANTHER" id="PTHR36834">
    <property type="entry name" value="MEMBRANE PROTEIN-RELATED"/>
    <property type="match status" value="1"/>
</dbReference>
<reference evidence="3" key="1">
    <citation type="submission" date="2022-09" db="EMBL/GenBank/DDBJ databases">
        <title>Genome analysis and characterization of larvicidal activity of Brevibacillus strains.</title>
        <authorList>
            <person name="Patrusheva E.V."/>
            <person name="Izotova A.O."/>
            <person name="Toshchakov S.V."/>
            <person name="Sineoky S.P."/>
        </authorList>
    </citation>
    <scope>NUCLEOTIDE SEQUENCE</scope>
    <source>
        <strain evidence="3">VKPM_B-13247</strain>
    </source>
</reference>
<dbReference type="EMBL" id="JAPTNE010000003">
    <property type="protein sequence ID" value="MCZ0805855.1"/>
    <property type="molecule type" value="Genomic_DNA"/>
</dbReference>
<evidence type="ECO:0000313" key="4">
    <source>
        <dbReference type="Proteomes" id="UP001077662"/>
    </source>
</evidence>
<name>A0AAP3DEU6_BRELA</name>
<dbReference type="PANTHER" id="PTHR36834:SF1">
    <property type="entry name" value="INTEGRAL MEMBRANE PROTEIN"/>
    <property type="match status" value="1"/>
</dbReference>
<evidence type="ECO:0000256" key="1">
    <source>
        <dbReference type="SAM" id="Phobius"/>
    </source>
</evidence>
<dbReference type="RefSeq" id="WP_119734540.1">
    <property type="nucleotide sequence ID" value="NZ_CP032410.1"/>
</dbReference>
<protein>
    <submittedName>
        <fullName evidence="3">VanZ family protein</fullName>
    </submittedName>
</protein>
<feature type="transmembrane region" description="Helical" evidence="1">
    <location>
        <begin position="111"/>
        <end position="132"/>
    </location>
</feature>
<accession>A0AAP3DEU6</accession>
<organism evidence="3 4">
    <name type="scientific">Brevibacillus laterosporus</name>
    <name type="common">Bacillus laterosporus</name>
    <dbReference type="NCBI Taxonomy" id="1465"/>
    <lineage>
        <taxon>Bacteria</taxon>
        <taxon>Bacillati</taxon>
        <taxon>Bacillota</taxon>
        <taxon>Bacilli</taxon>
        <taxon>Bacillales</taxon>
        <taxon>Paenibacillaceae</taxon>
        <taxon>Brevibacillus</taxon>
    </lineage>
</organism>
<sequence length="173" mass="20197">MDYLIDFVLLALIYFLFFYRKWNKKSKKELIMNTIIYVYIVMVLFVTVMPFPIPFGSTNNLFMETANFIPFRDLTLNYDGAVREIILNVIMMMPFGFLYPIIKKKGILNTVALTFLFSLIIESSQLLSAWWGSLHSRSFDVTDLITNTFGGLIGYLIFIVLRPVVYIILKEKE</sequence>
<comment type="caution">
    <text evidence="3">The sequence shown here is derived from an EMBL/GenBank/DDBJ whole genome shotgun (WGS) entry which is preliminary data.</text>
</comment>